<feature type="transmembrane region" description="Helical" evidence="2">
    <location>
        <begin position="33"/>
        <end position="52"/>
    </location>
</feature>
<keyword evidence="2" id="KW-0812">Transmembrane</keyword>
<dbReference type="AlphaFoldDB" id="A0A2H3DHQ3"/>
<keyword evidence="2" id="KW-1133">Transmembrane helix</keyword>
<evidence type="ECO:0000256" key="2">
    <source>
        <dbReference type="SAM" id="Phobius"/>
    </source>
</evidence>
<evidence type="ECO:0000313" key="3">
    <source>
        <dbReference type="EMBL" id="PBK93364.1"/>
    </source>
</evidence>
<evidence type="ECO:0000313" key="4">
    <source>
        <dbReference type="Proteomes" id="UP000217790"/>
    </source>
</evidence>
<dbReference type="EMBL" id="KZ293656">
    <property type="protein sequence ID" value="PBK93364.1"/>
    <property type="molecule type" value="Genomic_DNA"/>
</dbReference>
<sequence length="372" mass="41503">MSDTADGLSPDFLRRVCDEYLNATFVESFTHGMYTFIFIVALTKLSTVHLAFRWKLVRSSFVIHGPEHLYVYMALASRDTLSARATYSVTSSINILIADCIMLSTTNTELKDQIWRCWTFWNRKWRMIIVPMLCTIGGTVFNVLYIIQNLDALGTHPFQDVIGGTDWAIVYYSMTLSTTIICTALILYPMLTTEAPNGPKTNVYTYHRVIAILIESSSLYAVSLIFLLVYLVRDDLTAPDPQVILSSVTGIAPTLIVARVALGQARPEDPRRLLLYIPSNLTRDRYYSISYVTRPSSHKSFQRGATSGSRSEGMTNGADRQSVCNAAREGVACFRDCAMSTKVGIKYDTASVRRITREVSLGTASGLISALR</sequence>
<keyword evidence="4" id="KW-1185">Reference proteome</keyword>
<feature type="transmembrane region" description="Helical" evidence="2">
    <location>
        <begin position="167"/>
        <end position="188"/>
    </location>
</feature>
<organism evidence="3 4">
    <name type="scientific">Armillaria gallica</name>
    <name type="common">Bulbous honey fungus</name>
    <name type="synonym">Armillaria bulbosa</name>
    <dbReference type="NCBI Taxonomy" id="47427"/>
    <lineage>
        <taxon>Eukaryota</taxon>
        <taxon>Fungi</taxon>
        <taxon>Dikarya</taxon>
        <taxon>Basidiomycota</taxon>
        <taxon>Agaricomycotina</taxon>
        <taxon>Agaricomycetes</taxon>
        <taxon>Agaricomycetidae</taxon>
        <taxon>Agaricales</taxon>
        <taxon>Marasmiineae</taxon>
        <taxon>Physalacriaceae</taxon>
        <taxon>Armillaria</taxon>
    </lineage>
</organism>
<reference evidence="4" key="1">
    <citation type="journal article" date="2017" name="Nat. Ecol. Evol.">
        <title>Genome expansion and lineage-specific genetic innovations in the forest pathogenic fungi Armillaria.</title>
        <authorList>
            <person name="Sipos G."/>
            <person name="Prasanna A.N."/>
            <person name="Walter M.C."/>
            <person name="O'Connor E."/>
            <person name="Balint B."/>
            <person name="Krizsan K."/>
            <person name="Kiss B."/>
            <person name="Hess J."/>
            <person name="Varga T."/>
            <person name="Slot J."/>
            <person name="Riley R."/>
            <person name="Boka B."/>
            <person name="Rigling D."/>
            <person name="Barry K."/>
            <person name="Lee J."/>
            <person name="Mihaltcheva S."/>
            <person name="LaButti K."/>
            <person name="Lipzen A."/>
            <person name="Waldron R."/>
            <person name="Moloney N.M."/>
            <person name="Sperisen C."/>
            <person name="Kredics L."/>
            <person name="Vagvoelgyi C."/>
            <person name="Patrignani A."/>
            <person name="Fitzpatrick D."/>
            <person name="Nagy I."/>
            <person name="Doyle S."/>
            <person name="Anderson J.B."/>
            <person name="Grigoriev I.V."/>
            <person name="Gueldener U."/>
            <person name="Muensterkoetter M."/>
            <person name="Nagy L.G."/>
        </authorList>
    </citation>
    <scope>NUCLEOTIDE SEQUENCE [LARGE SCALE GENOMIC DNA]</scope>
    <source>
        <strain evidence="4">Ar21-2</strain>
    </source>
</reference>
<evidence type="ECO:0000256" key="1">
    <source>
        <dbReference type="SAM" id="MobiDB-lite"/>
    </source>
</evidence>
<feature type="transmembrane region" description="Helical" evidence="2">
    <location>
        <begin position="128"/>
        <end position="147"/>
    </location>
</feature>
<dbReference type="Proteomes" id="UP000217790">
    <property type="component" value="Unassembled WGS sequence"/>
</dbReference>
<feature type="compositionally biased region" description="Polar residues" evidence="1">
    <location>
        <begin position="302"/>
        <end position="318"/>
    </location>
</feature>
<gene>
    <name evidence="3" type="ORF">ARMGADRAFT_1030019</name>
</gene>
<feature type="transmembrane region" description="Helical" evidence="2">
    <location>
        <begin position="243"/>
        <end position="262"/>
    </location>
</feature>
<keyword evidence="2" id="KW-0472">Membrane</keyword>
<feature type="region of interest" description="Disordered" evidence="1">
    <location>
        <begin position="298"/>
        <end position="318"/>
    </location>
</feature>
<name>A0A2H3DHQ3_ARMGA</name>
<proteinExistence type="predicted"/>
<protein>
    <submittedName>
        <fullName evidence="3">Uncharacterized protein</fullName>
    </submittedName>
</protein>
<dbReference type="InParanoid" id="A0A2H3DHQ3"/>
<feature type="transmembrane region" description="Helical" evidence="2">
    <location>
        <begin position="209"/>
        <end position="231"/>
    </location>
</feature>
<accession>A0A2H3DHQ3</accession>